<evidence type="ECO:0000313" key="18">
    <source>
        <dbReference type="EMBL" id="GLS91294.1"/>
    </source>
</evidence>
<feature type="domain" description="Soluble ligand binding" evidence="16">
    <location>
        <begin position="107"/>
        <end position="151"/>
    </location>
</feature>
<feature type="domain" description="Soluble ligand binding" evidence="16">
    <location>
        <begin position="596"/>
        <end position="639"/>
    </location>
</feature>
<evidence type="ECO:0000256" key="7">
    <source>
        <dbReference type="ARBA" id="ARBA00022729"/>
    </source>
</evidence>
<dbReference type="InterPro" id="IPR003715">
    <property type="entry name" value="Poly_export_N"/>
</dbReference>
<feature type="domain" description="Soluble ligand binding" evidence="16">
    <location>
        <begin position="397"/>
        <end position="439"/>
    </location>
</feature>
<dbReference type="Proteomes" id="UP001157353">
    <property type="component" value="Unassembled WGS sequence"/>
</dbReference>
<protein>
    <submittedName>
        <fullName evidence="18">Sugar ABC transporter substrate-binding protein</fullName>
    </submittedName>
</protein>
<keyword evidence="9" id="KW-0406">Ion transport</keyword>
<dbReference type="InterPro" id="IPR019554">
    <property type="entry name" value="Soluble_ligand-bd"/>
</dbReference>
<dbReference type="Pfam" id="PF22461">
    <property type="entry name" value="SLBB_2"/>
    <property type="match status" value="1"/>
</dbReference>
<evidence type="ECO:0000259" key="15">
    <source>
        <dbReference type="Pfam" id="PF02563"/>
    </source>
</evidence>
<dbReference type="EMBL" id="BSPQ01000013">
    <property type="protein sequence ID" value="GLS91294.1"/>
    <property type="molecule type" value="Genomic_DNA"/>
</dbReference>
<keyword evidence="7" id="KW-0732">Signal</keyword>
<feature type="domain" description="Soluble ligand binding" evidence="16">
    <location>
        <begin position="301"/>
        <end position="351"/>
    </location>
</feature>
<keyword evidence="12" id="KW-0564">Palmitate</keyword>
<evidence type="ECO:0000256" key="6">
    <source>
        <dbReference type="ARBA" id="ARBA00022692"/>
    </source>
</evidence>
<evidence type="ECO:0000256" key="9">
    <source>
        <dbReference type="ARBA" id="ARBA00023065"/>
    </source>
</evidence>
<dbReference type="Gene3D" id="3.10.560.10">
    <property type="entry name" value="Outer membrane lipoprotein wza domain like"/>
    <property type="match status" value="6"/>
</dbReference>
<proteinExistence type="inferred from homology"/>
<evidence type="ECO:0000313" key="19">
    <source>
        <dbReference type="Proteomes" id="UP001157353"/>
    </source>
</evidence>
<evidence type="ECO:0000259" key="17">
    <source>
        <dbReference type="Pfam" id="PF22461"/>
    </source>
</evidence>
<evidence type="ECO:0000256" key="10">
    <source>
        <dbReference type="ARBA" id="ARBA00023114"/>
    </source>
</evidence>
<comment type="caution">
    <text evidence="18">The sequence shown here is derived from an EMBL/GenBank/DDBJ whole genome shotgun (WGS) entry which is preliminary data.</text>
</comment>
<keyword evidence="8" id="KW-0625">Polysaccharide transport</keyword>
<comment type="similarity">
    <text evidence="2">Belongs to the BexD/CtrA/VexA family.</text>
</comment>
<dbReference type="Pfam" id="PF10531">
    <property type="entry name" value="SLBB"/>
    <property type="match status" value="5"/>
</dbReference>
<keyword evidence="10" id="KW-0626">Porin</keyword>
<feature type="domain" description="SLBB" evidence="17">
    <location>
        <begin position="499"/>
        <end position="558"/>
    </location>
</feature>
<sequence>MNILNLKSTLLFIFLLIAIKTPLMADSQDYQIQNGDLLQISLPGEAALKAPFQVDRQGRIILPEVGAMQVSGLSIQAVTSQVSDQLKTVFIDVDNLSVYLLKKQLIISVRGYVEEPGEFTLQSDASIQLAIYAAGGLRKGAQLDRLQLIRDKKTTVFNYKKYLDSGDSSLLPTLRSMDALFIPASPMTGNIEVEYNPSDITNAGDSADSSTSIKVFGEVNHPGSFAYRESMDIVDLLMGSGGVTRYAGVEKIRVITDGQPTLFNLKKYLDSGNQQYLPTIKPGATIFVPKQEEEIKSGANMVYVMGEVAKPGAYESTKGATFMDILANAGGPTRFAESRQIRIIKANNSIIAFDLSAYTEGRLNNIPAISPGDAIFVPEKTDMNEKSWLKVTPNRAVRVLGSVVHPGRIEWSDEMSLLDLLAHVGGPTPEADTANIEIVVPMGNGSTKVHQFNLNAFLKDGMSDQQLPVIRAGSTIMVQQLPQDPSDNKSQWVRQSSEKSIYIFGQVGAPGRYMFTNEMNFLDILAAADGPTNEADLRNIRINHRDDMRKGVSKLDLALYFETGDDHLLPQVSTGDTIYIPEKDRIWLDKSKESTVRVLGAVNKPGRYRFDDTMTVLDLLAESGGTVEDAYIENITVVNMSCCRDQARNFDLKEFTRSAAFADLPVLRAGDTVYIPYRSESGYEKFRKGLTDVIQIVALGALIGLL</sequence>
<feature type="domain" description="Soluble ligand binding" evidence="16">
    <location>
        <begin position="214"/>
        <end position="257"/>
    </location>
</feature>
<keyword evidence="6" id="KW-0812">Transmembrane</keyword>
<dbReference type="InterPro" id="IPR049712">
    <property type="entry name" value="Poly_export"/>
</dbReference>
<evidence type="ECO:0000256" key="13">
    <source>
        <dbReference type="ARBA" id="ARBA00023237"/>
    </source>
</evidence>
<evidence type="ECO:0000256" key="1">
    <source>
        <dbReference type="ARBA" id="ARBA00004571"/>
    </source>
</evidence>
<comment type="subcellular location">
    <subcellularLocation>
        <location evidence="1">Cell outer membrane</location>
        <topology evidence="1">Multi-pass membrane protein</topology>
    </subcellularLocation>
</comment>
<dbReference type="InterPro" id="IPR054765">
    <property type="entry name" value="SLBB_dom"/>
</dbReference>
<dbReference type="PANTHER" id="PTHR33619:SF3">
    <property type="entry name" value="POLYSACCHARIDE EXPORT PROTEIN GFCE-RELATED"/>
    <property type="match status" value="1"/>
</dbReference>
<evidence type="ECO:0000256" key="4">
    <source>
        <dbReference type="ARBA" id="ARBA00022452"/>
    </source>
</evidence>
<keyword evidence="4" id="KW-1134">Transmembrane beta strand</keyword>
<dbReference type="PANTHER" id="PTHR33619">
    <property type="entry name" value="POLYSACCHARIDE EXPORT PROTEIN GFCE-RELATED"/>
    <property type="match status" value="1"/>
</dbReference>
<keyword evidence="19" id="KW-1185">Reference proteome</keyword>
<evidence type="ECO:0000256" key="12">
    <source>
        <dbReference type="ARBA" id="ARBA00023139"/>
    </source>
</evidence>
<evidence type="ECO:0000256" key="3">
    <source>
        <dbReference type="ARBA" id="ARBA00022448"/>
    </source>
</evidence>
<evidence type="ECO:0000256" key="5">
    <source>
        <dbReference type="ARBA" id="ARBA00022597"/>
    </source>
</evidence>
<reference evidence="19" key="1">
    <citation type="journal article" date="2019" name="Int. J. Syst. Evol. Microbiol.">
        <title>The Global Catalogue of Microorganisms (GCM) 10K type strain sequencing project: providing services to taxonomists for standard genome sequencing and annotation.</title>
        <authorList>
            <consortium name="The Broad Institute Genomics Platform"/>
            <consortium name="The Broad Institute Genome Sequencing Center for Infectious Disease"/>
            <person name="Wu L."/>
            <person name="Ma J."/>
        </authorList>
    </citation>
    <scope>NUCLEOTIDE SEQUENCE [LARGE SCALE GENOMIC DNA]</scope>
    <source>
        <strain evidence="19">NBRC 103166</strain>
    </source>
</reference>
<dbReference type="Pfam" id="PF02563">
    <property type="entry name" value="Poly_export"/>
    <property type="match status" value="1"/>
</dbReference>
<keyword evidence="3" id="KW-0813">Transport</keyword>
<dbReference type="RefSeq" id="WP_284204418.1">
    <property type="nucleotide sequence ID" value="NZ_BSPQ01000013.1"/>
</dbReference>
<keyword evidence="13" id="KW-0998">Cell outer membrane</keyword>
<evidence type="ECO:0000256" key="11">
    <source>
        <dbReference type="ARBA" id="ARBA00023136"/>
    </source>
</evidence>
<accession>A0ABQ6E1I5</accession>
<keyword evidence="11" id="KW-0472">Membrane</keyword>
<evidence type="ECO:0000256" key="8">
    <source>
        <dbReference type="ARBA" id="ARBA00023047"/>
    </source>
</evidence>
<gene>
    <name evidence="18" type="primary">sypC</name>
    <name evidence="18" type="ORF">GCM10007916_23630</name>
</gene>
<name>A0ABQ6E1I5_9GAMM</name>
<evidence type="ECO:0000256" key="2">
    <source>
        <dbReference type="ARBA" id="ARBA00009450"/>
    </source>
</evidence>
<evidence type="ECO:0000259" key="16">
    <source>
        <dbReference type="Pfam" id="PF10531"/>
    </source>
</evidence>
<keyword evidence="14" id="KW-0449">Lipoprotein</keyword>
<keyword evidence="5" id="KW-0762">Sugar transport</keyword>
<feature type="domain" description="Polysaccharide export protein N-terminal" evidence="15">
    <location>
        <begin position="26"/>
        <end position="92"/>
    </location>
</feature>
<evidence type="ECO:0000256" key="14">
    <source>
        <dbReference type="ARBA" id="ARBA00023288"/>
    </source>
</evidence>
<organism evidence="18 19">
    <name type="scientific">Psychromonas marina</name>
    <dbReference type="NCBI Taxonomy" id="88364"/>
    <lineage>
        <taxon>Bacteria</taxon>
        <taxon>Pseudomonadati</taxon>
        <taxon>Pseudomonadota</taxon>
        <taxon>Gammaproteobacteria</taxon>
        <taxon>Alteromonadales</taxon>
        <taxon>Psychromonadaceae</taxon>
        <taxon>Psychromonas</taxon>
    </lineage>
</organism>